<evidence type="ECO:0000313" key="2">
    <source>
        <dbReference type="Proteomes" id="UP000610760"/>
    </source>
</evidence>
<sequence>MATITKYWNMATVEFACPDSRTTFHTLISDFLTGTGQYANTNYDKLLVTVKGGNPTVASQPDYGTGTEADPYTYFRFSTPSTTTRKATVVIDWSGINLTIGYSDNNVYRYMDHNLALNSTIHHMNLNITNNCKKGYTCYIGGQGNVTFENCEIKGGVTTEESTYAAVLHNGGGTVNFLNTTVEGTNKSRTVLNNGNGKIFASHSNFKHDDKYYWGIFNDVGTVFMDNCNSFGLVNLGAAYADNCWFNNEVYSEGEMHLSNSKVYGPTGVAGGKSFIDNCELYNRVDSQIRLNALQVEKESILMMSNTYCVAFNTERTSSSADAVGLFVVPNQDSLIVCRVNAVNCVFGGFRNSANTSTKGYGLASYHSNGKSNCYINLSSCRFISNDPNIVGTHDVDLELGDKVGSNVFKPSGYSIVGCTFSDPSVSIGGSQVTSMTSSGSEYMPAYANRFSEPD</sequence>
<organism evidence="1 2">
    <name type="scientific">Fumia xinanensis</name>
    <dbReference type="NCBI Taxonomy" id="2763659"/>
    <lineage>
        <taxon>Bacteria</taxon>
        <taxon>Bacillati</taxon>
        <taxon>Bacillota</taxon>
        <taxon>Clostridia</taxon>
        <taxon>Eubacteriales</taxon>
        <taxon>Oscillospiraceae</taxon>
        <taxon>Fumia</taxon>
    </lineage>
</organism>
<reference evidence="1" key="1">
    <citation type="submission" date="2020-08" db="EMBL/GenBank/DDBJ databases">
        <title>Genome public.</title>
        <authorList>
            <person name="Liu C."/>
            <person name="Sun Q."/>
        </authorList>
    </citation>
    <scope>NUCLEOTIDE SEQUENCE</scope>
    <source>
        <strain evidence="1">NSJ-33</strain>
    </source>
</reference>
<protein>
    <submittedName>
        <fullName evidence="1">Uncharacterized protein</fullName>
    </submittedName>
</protein>
<dbReference type="AlphaFoldDB" id="A0A926E266"/>
<dbReference type="RefSeq" id="WP_249294536.1">
    <property type="nucleotide sequence ID" value="NZ_JACRSV010000001.1"/>
</dbReference>
<gene>
    <name evidence="1" type="ORF">H8710_06115</name>
</gene>
<keyword evidence="2" id="KW-1185">Reference proteome</keyword>
<evidence type="ECO:0000313" key="1">
    <source>
        <dbReference type="EMBL" id="MBC8559647.1"/>
    </source>
</evidence>
<dbReference type="EMBL" id="JACRSV010000001">
    <property type="protein sequence ID" value="MBC8559647.1"/>
    <property type="molecule type" value="Genomic_DNA"/>
</dbReference>
<dbReference type="Proteomes" id="UP000610760">
    <property type="component" value="Unassembled WGS sequence"/>
</dbReference>
<comment type="caution">
    <text evidence="1">The sequence shown here is derived from an EMBL/GenBank/DDBJ whole genome shotgun (WGS) entry which is preliminary data.</text>
</comment>
<proteinExistence type="predicted"/>
<name>A0A926E266_9FIRM</name>
<accession>A0A926E266</accession>